<proteinExistence type="inferred from homology"/>
<dbReference type="Pfam" id="PF01471">
    <property type="entry name" value="PG_binding_1"/>
    <property type="match status" value="1"/>
</dbReference>
<sequence>MKKRRIGRSSLPLFLCAVMMLLCLVPLAACGGHDVESGAGQSDYPVTINEVTLSAEPEGVAVLSPNLADVVLALRYEVSLKARSEDCTQSDLAILPTVSLEDPQAIRDSGATLVLTEEAPTEEQKKAAADAGLAILVLSPATNREDLTRLYTQVGSAFKGAATGYHQGEKIAKNILMTIDDVRRVIPESDVVVTVCFLLDDQGGAVTGDCFAGKLIESLGFANAANDGAGNQVELSVIANASPSYLFCPTGMKDTIAAAEAFKDLEAVQQGRIFEIDPHLLQWQGNSITQGITEIVGSIYPELLSEPGVSSAASQPPESSGAAAATELKPGDENETVKNLQLRLQELGYLFVSPTGLYGEGTEQSVKDFQLLNGLEVTGIADEQTLELLYSDAAKPRTD</sequence>
<dbReference type="AlphaFoldDB" id="A0A328UCT9"/>
<feature type="region of interest" description="Disordered" evidence="2">
    <location>
        <begin position="307"/>
        <end position="334"/>
    </location>
</feature>
<dbReference type="PANTHER" id="PTHR30535">
    <property type="entry name" value="VITAMIN B12-BINDING PROTEIN"/>
    <property type="match status" value="1"/>
</dbReference>
<evidence type="ECO:0000259" key="4">
    <source>
        <dbReference type="Pfam" id="PF01471"/>
    </source>
</evidence>
<dbReference type="SUPFAM" id="SSF47090">
    <property type="entry name" value="PGBD-like"/>
    <property type="match status" value="1"/>
</dbReference>
<dbReference type="InterPro" id="IPR036366">
    <property type="entry name" value="PGBDSf"/>
</dbReference>
<organism evidence="6 7">
    <name type="scientific">Hydrogeniiclostridium mannosilyticum</name>
    <dbReference type="NCBI Taxonomy" id="2764322"/>
    <lineage>
        <taxon>Bacteria</taxon>
        <taxon>Bacillati</taxon>
        <taxon>Bacillota</taxon>
        <taxon>Clostridia</taxon>
        <taxon>Eubacteriales</taxon>
        <taxon>Acutalibacteraceae</taxon>
        <taxon>Hydrogeniiclostridium</taxon>
    </lineage>
</organism>
<dbReference type="PANTHER" id="PTHR30535:SF34">
    <property type="entry name" value="MOLYBDATE-BINDING PROTEIN MOLA"/>
    <property type="match status" value="1"/>
</dbReference>
<evidence type="ECO:0000259" key="5">
    <source>
        <dbReference type="Pfam" id="PF01497"/>
    </source>
</evidence>
<feature type="domain" description="Fe/B12 periplasmic-binding" evidence="5">
    <location>
        <begin position="145"/>
        <end position="278"/>
    </location>
</feature>
<dbReference type="SUPFAM" id="SSF53807">
    <property type="entry name" value="Helical backbone' metal receptor"/>
    <property type="match status" value="1"/>
</dbReference>
<dbReference type="InterPro" id="IPR002491">
    <property type="entry name" value="ABC_transptr_periplasmic_BD"/>
</dbReference>
<dbReference type="Gene3D" id="1.10.101.10">
    <property type="entry name" value="PGBD-like superfamily/PGBD"/>
    <property type="match status" value="1"/>
</dbReference>
<dbReference type="Pfam" id="PF01497">
    <property type="entry name" value="Peripla_BP_2"/>
    <property type="match status" value="1"/>
</dbReference>
<evidence type="ECO:0000256" key="3">
    <source>
        <dbReference type="SAM" id="SignalP"/>
    </source>
</evidence>
<dbReference type="Proteomes" id="UP000249377">
    <property type="component" value="Unassembled WGS sequence"/>
</dbReference>
<dbReference type="RefSeq" id="WP_112332970.1">
    <property type="nucleotide sequence ID" value="NZ_QLYR01000006.1"/>
</dbReference>
<comment type="similarity">
    <text evidence="1">Belongs to the bacterial solute-binding protein 8 family.</text>
</comment>
<evidence type="ECO:0000256" key="1">
    <source>
        <dbReference type="ARBA" id="ARBA00008814"/>
    </source>
</evidence>
<feature type="signal peptide" evidence="3">
    <location>
        <begin position="1"/>
        <end position="28"/>
    </location>
</feature>
<evidence type="ECO:0000313" key="7">
    <source>
        <dbReference type="Proteomes" id="UP000249377"/>
    </source>
</evidence>
<keyword evidence="3" id="KW-0732">Signal</keyword>
<reference evidence="6 7" key="1">
    <citation type="submission" date="2018-06" db="EMBL/GenBank/DDBJ databases">
        <title>Noncontiguous genome sequence of Ruminococcaceae bacterium ASD2818.</title>
        <authorList>
            <person name="Chaplin A.V."/>
            <person name="Sokolova S.R."/>
            <person name="Kochetkova T.O."/>
            <person name="Goltsov A.Y."/>
            <person name="Trofimov D.Y."/>
            <person name="Efimov B.A."/>
        </authorList>
    </citation>
    <scope>NUCLEOTIDE SEQUENCE [LARGE SCALE GENOMIC DNA]</scope>
    <source>
        <strain evidence="6 7">ASD2818</strain>
    </source>
</reference>
<feature type="chain" id="PRO_5038471475" evidence="3">
    <location>
        <begin position="29"/>
        <end position="399"/>
    </location>
</feature>
<dbReference type="InterPro" id="IPR036365">
    <property type="entry name" value="PGBD-like_sf"/>
</dbReference>
<keyword evidence="7" id="KW-1185">Reference proteome</keyword>
<gene>
    <name evidence="6" type="ORF">DPQ25_09635</name>
</gene>
<dbReference type="GO" id="GO:0071281">
    <property type="term" value="P:cellular response to iron ion"/>
    <property type="evidence" value="ECO:0007669"/>
    <property type="project" value="TreeGrafter"/>
</dbReference>
<dbReference type="Gene3D" id="3.40.50.1980">
    <property type="entry name" value="Nitrogenase molybdenum iron protein domain"/>
    <property type="match status" value="2"/>
</dbReference>
<evidence type="ECO:0000256" key="2">
    <source>
        <dbReference type="SAM" id="MobiDB-lite"/>
    </source>
</evidence>
<evidence type="ECO:0000313" key="6">
    <source>
        <dbReference type="EMBL" id="RAQ28258.1"/>
    </source>
</evidence>
<comment type="caution">
    <text evidence="6">The sequence shown here is derived from an EMBL/GenBank/DDBJ whole genome shotgun (WGS) entry which is preliminary data.</text>
</comment>
<dbReference type="InterPro" id="IPR050902">
    <property type="entry name" value="ABC_Transporter_SBP"/>
</dbReference>
<dbReference type="InterPro" id="IPR002477">
    <property type="entry name" value="Peptidoglycan-bd-like"/>
</dbReference>
<feature type="domain" description="Peptidoglycan binding-like" evidence="4">
    <location>
        <begin position="334"/>
        <end position="389"/>
    </location>
</feature>
<name>A0A328UCT9_9FIRM</name>
<protein>
    <submittedName>
        <fullName evidence="6">Peptidoglycan-binding protein</fullName>
    </submittedName>
</protein>
<dbReference type="EMBL" id="QLYR01000006">
    <property type="protein sequence ID" value="RAQ28258.1"/>
    <property type="molecule type" value="Genomic_DNA"/>
</dbReference>
<accession>A0A328UCT9</accession>